<keyword evidence="10" id="KW-0472">Membrane</keyword>
<protein>
    <recommendedName>
        <fullName evidence="12">Fucosyltransferase</fullName>
        <ecNumber evidence="12">2.4.1.-</ecNumber>
    </recommendedName>
</protein>
<evidence type="ECO:0000256" key="9">
    <source>
        <dbReference type="ARBA" id="ARBA00023034"/>
    </source>
</evidence>
<name>A0ABN8AR90_CHISP</name>
<dbReference type="Gene3D" id="3.40.50.11660">
    <property type="entry name" value="Glycosyl transferase family 10, C-terminal domain"/>
    <property type="match status" value="1"/>
</dbReference>
<evidence type="ECO:0000259" key="13">
    <source>
        <dbReference type="Pfam" id="PF00852"/>
    </source>
</evidence>
<dbReference type="InterPro" id="IPR031481">
    <property type="entry name" value="Glyco_tran_10_N"/>
</dbReference>
<dbReference type="PANTHER" id="PTHR48438:SF1">
    <property type="entry name" value="ALPHA-(1,3)-FUCOSYLTRANSFERASE C-RELATED"/>
    <property type="match status" value="1"/>
</dbReference>
<dbReference type="EC" id="2.4.1.-" evidence="12"/>
<dbReference type="InterPro" id="IPR001503">
    <property type="entry name" value="Glyco_trans_10"/>
</dbReference>
<accession>A0ABN8AR90</accession>
<gene>
    <name evidence="15" type="ORF">CHILSU_LOCUS159</name>
</gene>
<dbReference type="SUPFAM" id="SSF53756">
    <property type="entry name" value="UDP-Glycosyltransferase/glycogen phosphorylase"/>
    <property type="match status" value="1"/>
</dbReference>
<sequence length="400" mass="47148">MYTILAFYTFHTAYTTVYDSEHYHTPGLPKPLLRSEDPRTDDGLKYILVWSTPEFKNRLFEEGQGLFVKNNCSYMNCYLSDEMHLLESYKKDFDVVLIDIGVIRQSLWNSEVMPQKRTARQKYLFHSMRSSDETPVCNVKADGFFNWTWSYKIYSDISTPFIEVIDTSGHVVAPRRDVRWIENMNPISKNDKKKLLTKKKAVAWIPESCKTRSNRMEFAKNLQEALKEHNLELDIYGCSMKLCPKEGCMKALERDYYFYLAYEPSHAEDYVTDEVLKAYHHNTVPIVKGGADYRYFLPEGSYINAGSGSVEKLASLIDFSIRNPSVYYSFHQWKYYYRIRKVNHNRGVCDLCAMLNNRENVLTHSNYEKFRKWWYGDLKERCYPVGAKEEKFVVSYFNDS</sequence>
<feature type="domain" description="Fucosyltransferase N-terminal" evidence="14">
    <location>
        <begin position="45"/>
        <end position="161"/>
    </location>
</feature>
<dbReference type="Pfam" id="PF17039">
    <property type="entry name" value="Glyco_tran_10_N"/>
    <property type="match status" value="1"/>
</dbReference>
<dbReference type="EMBL" id="OU963894">
    <property type="protein sequence ID" value="CAH0397099.1"/>
    <property type="molecule type" value="Genomic_DNA"/>
</dbReference>
<evidence type="ECO:0000256" key="10">
    <source>
        <dbReference type="ARBA" id="ARBA00023136"/>
    </source>
</evidence>
<evidence type="ECO:0000256" key="8">
    <source>
        <dbReference type="ARBA" id="ARBA00022989"/>
    </source>
</evidence>
<evidence type="ECO:0000256" key="12">
    <source>
        <dbReference type="RuleBase" id="RU003832"/>
    </source>
</evidence>
<evidence type="ECO:0000256" key="1">
    <source>
        <dbReference type="ARBA" id="ARBA00004447"/>
    </source>
</evidence>
<evidence type="ECO:0000313" key="16">
    <source>
        <dbReference type="Proteomes" id="UP001153292"/>
    </source>
</evidence>
<evidence type="ECO:0000256" key="2">
    <source>
        <dbReference type="ARBA" id="ARBA00004922"/>
    </source>
</evidence>
<keyword evidence="16" id="KW-1185">Reference proteome</keyword>
<dbReference type="PANTHER" id="PTHR48438">
    <property type="entry name" value="ALPHA-(1,3)-FUCOSYLTRANSFERASE C-RELATED"/>
    <property type="match status" value="1"/>
</dbReference>
<feature type="domain" description="Fucosyltransferase C-terminal" evidence="13">
    <location>
        <begin position="197"/>
        <end position="373"/>
    </location>
</feature>
<comment type="pathway">
    <text evidence="2">Protein modification; protein glycosylation.</text>
</comment>
<evidence type="ECO:0000256" key="4">
    <source>
        <dbReference type="ARBA" id="ARBA00022676"/>
    </source>
</evidence>
<evidence type="ECO:0000259" key="14">
    <source>
        <dbReference type="Pfam" id="PF17039"/>
    </source>
</evidence>
<keyword evidence="4 12" id="KW-0328">Glycosyltransferase</keyword>
<evidence type="ECO:0000256" key="6">
    <source>
        <dbReference type="ARBA" id="ARBA00022692"/>
    </source>
</evidence>
<keyword evidence="5 12" id="KW-0808">Transferase</keyword>
<dbReference type="Proteomes" id="UP001153292">
    <property type="component" value="Chromosome 1"/>
</dbReference>
<evidence type="ECO:0000256" key="5">
    <source>
        <dbReference type="ARBA" id="ARBA00022679"/>
    </source>
</evidence>
<reference evidence="15" key="1">
    <citation type="submission" date="2021-12" db="EMBL/GenBank/DDBJ databases">
        <authorList>
            <person name="King R."/>
        </authorList>
    </citation>
    <scope>NUCLEOTIDE SEQUENCE</scope>
</reference>
<comment type="similarity">
    <text evidence="3 12">Belongs to the glycosyltransferase 10 family.</text>
</comment>
<evidence type="ECO:0000256" key="3">
    <source>
        <dbReference type="ARBA" id="ARBA00008919"/>
    </source>
</evidence>
<dbReference type="InterPro" id="IPR038577">
    <property type="entry name" value="GT10-like_C_sf"/>
</dbReference>
<keyword evidence="9 12" id="KW-0333">Golgi apparatus</keyword>
<keyword evidence="6 12" id="KW-0812">Transmembrane</keyword>
<organism evidence="15 16">
    <name type="scientific">Chilo suppressalis</name>
    <name type="common">Asiatic rice borer moth</name>
    <dbReference type="NCBI Taxonomy" id="168631"/>
    <lineage>
        <taxon>Eukaryota</taxon>
        <taxon>Metazoa</taxon>
        <taxon>Ecdysozoa</taxon>
        <taxon>Arthropoda</taxon>
        <taxon>Hexapoda</taxon>
        <taxon>Insecta</taxon>
        <taxon>Pterygota</taxon>
        <taxon>Neoptera</taxon>
        <taxon>Endopterygota</taxon>
        <taxon>Lepidoptera</taxon>
        <taxon>Glossata</taxon>
        <taxon>Ditrysia</taxon>
        <taxon>Pyraloidea</taxon>
        <taxon>Crambidae</taxon>
        <taxon>Crambinae</taxon>
        <taxon>Chilo</taxon>
    </lineage>
</organism>
<comment type="subcellular location">
    <subcellularLocation>
        <location evidence="1 12">Golgi apparatus</location>
        <location evidence="1 12">Golgi stack membrane</location>
        <topology evidence="1 12">Single-pass type II membrane protein</topology>
    </subcellularLocation>
</comment>
<keyword evidence="7" id="KW-0735">Signal-anchor</keyword>
<dbReference type="Pfam" id="PF00852">
    <property type="entry name" value="Glyco_transf_10"/>
    <property type="match status" value="1"/>
</dbReference>
<proteinExistence type="inferred from homology"/>
<dbReference type="InterPro" id="IPR055270">
    <property type="entry name" value="Glyco_tran_10_C"/>
</dbReference>
<evidence type="ECO:0000313" key="15">
    <source>
        <dbReference type="EMBL" id="CAH0397099.1"/>
    </source>
</evidence>
<evidence type="ECO:0000256" key="7">
    <source>
        <dbReference type="ARBA" id="ARBA00022968"/>
    </source>
</evidence>
<keyword evidence="8" id="KW-1133">Transmembrane helix</keyword>
<keyword evidence="11" id="KW-0325">Glycoprotein</keyword>
<evidence type="ECO:0000256" key="11">
    <source>
        <dbReference type="ARBA" id="ARBA00023180"/>
    </source>
</evidence>